<dbReference type="AlphaFoldDB" id="A0A0C9UXB7"/>
<dbReference type="HOGENOM" id="CLU_011151_0_1_1"/>
<accession>A0A0C9UXB7</accession>
<reference evidence="1 2" key="1">
    <citation type="submission" date="2014-06" db="EMBL/GenBank/DDBJ databases">
        <title>Evolutionary Origins and Diversification of the Mycorrhizal Mutualists.</title>
        <authorList>
            <consortium name="DOE Joint Genome Institute"/>
            <consortium name="Mycorrhizal Genomics Consortium"/>
            <person name="Kohler A."/>
            <person name="Kuo A."/>
            <person name="Nagy L.G."/>
            <person name="Floudas D."/>
            <person name="Copeland A."/>
            <person name="Barry K.W."/>
            <person name="Cichocki N."/>
            <person name="Veneault-Fourrey C."/>
            <person name="LaButti K."/>
            <person name="Lindquist E.A."/>
            <person name="Lipzen A."/>
            <person name="Lundell T."/>
            <person name="Morin E."/>
            <person name="Murat C."/>
            <person name="Riley R."/>
            <person name="Ohm R."/>
            <person name="Sun H."/>
            <person name="Tunlid A."/>
            <person name="Henrissat B."/>
            <person name="Grigoriev I.V."/>
            <person name="Hibbett D.S."/>
            <person name="Martin F."/>
        </authorList>
    </citation>
    <scope>NUCLEOTIDE SEQUENCE [LARGE SCALE GENOMIC DNA]</scope>
    <source>
        <strain evidence="1 2">SS14</strain>
    </source>
</reference>
<organism evidence="1 2">
    <name type="scientific">Sphaerobolus stellatus (strain SS14)</name>
    <dbReference type="NCBI Taxonomy" id="990650"/>
    <lineage>
        <taxon>Eukaryota</taxon>
        <taxon>Fungi</taxon>
        <taxon>Dikarya</taxon>
        <taxon>Basidiomycota</taxon>
        <taxon>Agaricomycotina</taxon>
        <taxon>Agaricomycetes</taxon>
        <taxon>Phallomycetidae</taxon>
        <taxon>Geastrales</taxon>
        <taxon>Sphaerobolaceae</taxon>
        <taxon>Sphaerobolus</taxon>
    </lineage>
</organism>
<dbReference type="Proteomes" id="UP000054279">
    <property type="component" value="Unassembled WGS sequence"/>
</dbReference>
<sequence length="468" mass="52677">MHLRLSDLHSDILTNIAVYTIIPDSGLHPTLRDLGSLVCLRLVCRCLSISLSIEENPTLYARIFHLMWDVEPIKRRFGRRSTRSSTLALELGLRFSLLKSLSTFLVHLQKDEASIQWPSCAVLAALFLWLAENDGKNGYQIRDILGTSGVANVCFSFLSRKCDFPIAPSHDAPDPYMAIIMALMWINTPDSAMYDSVECTEKLFDYLEPIVTQKESPFTLPACALSNGITPSDEVDHPRPDWTCSTRFDADVQRMLYSAQPDDPSSDVVSRKNVPFEDMPINRFNTGFDGAFYVVCSDPSSPLVMVSRRMPFQVRAYIPADIKQQVPFVDDDDDDLIRAWFNEDVQIMERSKSLLIYDPSVARASKYIPWSHNTGVSDIILIGETTPSHIAEFDRYTFTGRIRLSDGRIALLRKPTDNDDRDRGTWLFTGLMSGNAELVGEWTNTSTAKGTPAASGWFCLNKTVEDVM</sequence>
<keyword evidence="2" id="KW-1185">Reference proteome</keyword>
<protein>
    <submittedName>
        <fullName evidence="1">Uncharacterized protein</fullName>
    </submittedName>
</protein>
<name>A0A0C9UXB7_SPHS4</name>
<gene>
    <name evidence="1" type="ORF">M422DRAFT_49554</name>
</gene>
<proteinExistence type="predicted"/>
<dbReference type="EMBL" id="KN837151">
    <property type="protein sequence ID" value="KIJ39524.1"/>
    <property type="molecule type" value="Genomic_DNA"/>
</dbReference>
<evidence type="ECO:0000313" key="2">
    <source>
        <dbReference type="Proteomes" id="UP000054279"/>
    </source>
</evidence>
<evidence type="ECO:0000313" key="1">
    <source>
        <dbReference type="EMBL" id="KIJ39524.1"/>
    </source>
</evidence>
<dbReference type="OrthoDB" id="3245285at2759"/>